<name>A0ABD3G4D6_9STRA</name>
<evidence type="ECO:0000256" key="1">
    <source>
        <dbReference type="SAM" id="MobiDB-lite"/>
    </source>
</evidence>
<dbReference type="AlphaFoldDB" id="A0ABD3G4D6"/>
<dbReference type="Gene3D" id="3.40.50.880">
    <property type="match status" value="1"/>
</dbReference>
<dbReference type="InterPro" id="IPR044992">
    <property type="entry name" value="ChyE-like"/>
</dbReference>
<dbReference type="SUPFAM" id="SSF52317">
    <property type="entry name" value="Class I glutamine amidotransferase-like"/>
    <property type="match status" value="1"/>
</dbReference>
<gene>
    <name evidence="3" type="ORF">V7S43_001152</name>
</gene>
<dbReference type="PROSITE" id="PS51273">
    <property type="entry name" value="GATASE_TYPE_1"/>
    <property type="match status" value="1"/>
</dbReference>
<evidence type="ECO:0000313" key="4">
    <source>
        <dbReference type="Proteomes" id="UP001632037"/>
    </source>
</evidence>
<evidence type="ECO:0000313" key="3">
    <source>
        <dbReference type="EMBL" id="KAL3673441.1"/>
    </source>
</evidence>
<feature type="region of interest" description="Disordered" evidence="1">
    <location>
        <begin position="1"/>
        <end position="20"/>
    </location>
</feature>
<protein>
    <recommendedName>
        <fullName evidence="2">Glutamine amidotransferase domain-containing protein</fullName>
    </recommendedName>
</protein>
<dbReference type="Pfam" id="PF00117">
    <property type="entry name" value="GATase"/>
    <property type="match status" value="1"/>
</dbReference>
<dbReference type="Proteomes" id="UP001632037">
    <property type="component" value="Unassembled WGS sequence"/>
</dbReference>
<evidence type="ECO:0000259" key="2">
    <source>
        <dbReference type="Pfam" id="PF00117"/>
    </source>
</evidence>
<comment type="caution">
    <text evidence="3">The sequence shown here is derived from an EMBL/GenBank/DDBJ whole genome shotgun (WGS) entry which is preliminary data.</text>
</comment>
<dbReference type="InterPro" id="IPR017926">
    <property type="entry name" value="GATASE"/>
</dbReference>
<accession>A0ABD3G4D6</accession>
<dbReference type="EMBL" id="JBIMZQ010000002">
    <property type="protein sequence ID" value="KAL3673441.1"/>
    <property type="molecule type" value="Genomic_DNA"/>
</dbReference>
<organism evidence="3 4">
    <name type="scientific">Phytophthora oleae</name>
    <dbReference type="NCBI Taxonomy" id="2107226"/>
    <lineage>
        <taxon>Eukaryota</taxon>
        <taxon>Sar</taxon>
        <taxon>Stramenopiles</taxon>
        <taxon>Oomycota</taxon>
        <taxon>Peronosporomycetes</taxon>
        <taxon>Peronosporales</taxon>
        <taxon>Peronosporaceae</taxon>
        <taxon>Phytophthora</taxon>
    </lineage>
</organism>
<feature type="domain" description="Glutamine amidotransferase" evidence="2">
    <location>
        <begin position="150"/>
        <end position="276"/>
    </location>
</feature>
<reference evidence="3 4" key="1">
    <citation type="submission" date="2024-09" db="EMBL/GenBank/DDBJ databases">
        <title>Genome sequencing and assembly of Phytophthora oleae, isolate VK10A, causative agent of rot of olive drupes.</title>
        <authorList>
            <person name="Conti Taguali S."/>
            <person name="Riolo M."/>
            <person name="La Spada F."/>
            <person name="Cacciola S.O."/>
            <person name="Dionisio G."/>
        </authorList>
    </citation>
    <scope>NUCLEOTIDE SEQUENCE [LARGE SCALE GENOMIC DNA]</scope>
    <source>
        <strain evidence="3 4">VK10A</strain>
    </source>
</reference>
<keyword evidence="4" id="KW-1185">Reference proteome</keyword>
<dbReference type="PANTHER" id="PTHR42695:SF5">
    <property type="entry name" value="GLUTAMINE AMIDOTRANSFERASE YLR126C-RELATED"/>
    <property type="match status" value="1"/>
</dbReference>
<dbReference type="InterPro" id="IPR029062">
    <property type="entry name" value="Class_I_gatase-like"/>
</dbReference>
<proteinExistence type="predicted"/>
<sequence length="375" mass="41727">MFNRRISSDSANASSSVTKGQDELGPCILPLRRSPLDKMLRRVAACSLTRRLHVSKPKLLHTSASDEEIRYLVIDGYVKPGRDVLEAGGATTAGQLYADMLVKATERSVGRSAQYDLIYPADPGFVAPDLSKYHGVGWSGSSLAVHECEDPSVVQMMDLARQSFAHGVPQFGSCFGLQLAVATAGGVVQKNKHGKELGVARKIRLNGAGRAHPMYEGKPPVFDAFSSHKDEVRVIQPGGLMLASNTFTTVQSAAIRYLKGEFWGLQYHPEYDLHEMARLLYCRREMNTTLGFFTDVEKSDSFVDLLEELAVDPTREDLAWQIGYDKDVLDEDLRTCEVKNFVKHLVMPYYMRCREQPGDKEEKSVQDISCQQEVA</sequence>
<dbReference type="CDD" id="cd01741">
    <property type="entry name" value="GATase1_1"/>
    <property type="match status" value="1"/>
</dbReference>
<dbReference type="PANTHER" id="PTHR42695">
    <property type="entry name" value="GLUTAMINE AMIDOTRANSFERASE YLR126C-RELATED"/>
    <property type="match status" value="1"/>
</dbReference>